<proteinExistence type="predicted"/>
<protein>
    <submittedName>
        <fullName evidence="1">DUF2171 domain-containing protein</fullName>
    </submittedName>
</protein>
<reference evidence="1" key="1">
    <citation type="submission" date="2020-08" db="EMBL/GenBank/DDBJ databases">
        <title>Paracoccus amoyensis sp. nov., isolated from the surface seawater at coast of Xiamen, Fujian.</title>
        <authorList>
            <person name="Lyu L."/>
        </authorList>
    </citation>
    <scope>NUCLEOTIDE SEQUENCE</scope>
    <source>
        <strain evidence="1">11-3</strain>
    </source>
</reference>
<dbReference type="AlphaFoldDB" id="A0A926GHP4"/>
<evidence type="ECO:0000313" key="2">
    <source>
        <dbReference type="Proteomes" id="UP000608594"/>
    </source>
</evidence>
<comment type="caution">
    <text evidence="1">The sequence shown here is derived from an EMBL/GenBank/DDBJ whole genome shotgun (WGS) entry which is preliminary data.</text>
</comment>
<keyword evidence="2" id="KW-1185">Reference proteome</keyword>
<evidence type="ECO:0000313" key="1">
    <source>
        <dbReference type="EMBL" id="MBC9248462.1"/>
    </source>
</evidence>
<dbReference type="Proteomes" id="UP000608594">
    <property type="component" value="Unassembled WGS sequence"/>
</dbReference>
<name>A0A926GHP4_9RHOB</name>
<dbReference type="InterPro" id="IPR018684">
    <property type="entry name" value="DUF2171"/>
</dbReference>
<dbReference type="Pfam" id="PF09939">
    <property type="entry name" value="DUF2171"/>
    <property type="match status" value="1"/>
</dbReference>
<dbReference type="EMBL" id="JACOQL010000007">
    <property type="protein sequence ID" value="MBC9248462.1"/>
    <property type="molecule type" value="Genomic_DNA"/>
</dbReference>
<accession>A0A926GHP4</accession>
<organism evidence="1 2">
    <name type="scientific">Paracoccus amoyensis</name>
    <dbReference type="NCBI Taxonomy" id="2760093"/>
    <lineage>
        <taxon>Bacteria</taxon>
        <taxon>Pseudomonadati</taxon>
        <taxon>Pseudomonadota</taxon>
        <taxon>Alphaproteobacteria</taxon>
        <taxon>Rhodobacterales</taxon>
        <taxon>Paracoccaceae</taxon>
        <taxon>Paracoccus</taxon>
    </lineage>
</organism>
<gene>
    <name evidence="1" type="ORF">H4P12_17505</name>
</gene>
<sequence>MVDSTHIKEDAEIVGADGVHVGYVDHIDGARIKMKRKDEAHGIETKTHRYIPLNDVASTEDGKVWMSANAALVPVLEEEEEDGKPIQL</sequence>
<dbReference type="RefSeq" id="WP_187794926.1">
    <property type="nucleotide sequence ID" value="NZ_JACOQL010000007.1"/>
</dbReference>